<keyword evidence="3" id="KW-1185">Reference proteome</keyword>
<gene>
    <name evidence="2" type="ORF">PCOR1329_LOCUS76735</name>
</gene>
<organism evidence="2 3">
    <name type="scientific">Prorocentrum cordatum</name>
    <dbReference type="NCBI Taxonomy" id="2364126"/>
    <lineage>
        <taxon>Eukaryota</taxon>
        <taxon>Sar</taxon>
        <taxon>Alveolata</taxon>
        <taxon>Dinophyceae</taxon>
        <taxon>Prorocentrales</taxon>
        <taxon>Prorocentraceae</taxon>
        <taxon>Prorocentrum</taxon>
    </lineage>
</organism>
<dbReference type="EMBL" id="CAUYUJ010020557">
    <property type="protein sequence ID" value="CAK0899153.1"/>
    <property type="molecule type" value="Genomic_DNA"/>
</dbReference>
<reference evidence="2" key="1">
    <citation type="submission" date="2023-10" db="EMBL/GenBank/DDBJ databases">
        <authorList>
            <person name="Chen Y."/>
            <person name="Shah S."/>
            <person name="Dougan E. K."/>
            <person name="Thang M."/>
            <person name="Chan C."/>
        </authorList>
    </citation>
    <scope>NUCLEOTIDE SEQUENCE [LARGE SCALE GENOMIC DNA]</scope>
</reference>
<feature type="non-terminal residue" evidence="2">
    <location>
        <position position="95"/>
    </location>
</feature>
<comment type="caution">
    <text evidence="2">The sequence shown here is derived from an EMBL/GenBank/DDBJ whole genome shotgun (WGS) entry which is preliminary data.</text>
</comment>
<evidence type="ECO:0008006" key="4">
    <source>
        <dbReference type="Google" id="ProtNLM"/>
    </source>
</evidence>
<dbReference type="Proteomes" id="UP001189429">
    <property type="component" value="Unassembled WGS sequence"/>
</dbReference>
<accession>A0ABN9XLP5</accession>
<feature type="region of interest" description="Disordered" evidence="1">
    <location>
        <begin position="11"/>
        <end position="30"/>
    </location>
</feature>
<sequence>MTSLLGTQVARMCPTGTQKPTAGGGASGAVPKGNTLVARVAKLLRHVCQEQRRSFLLHALSEPQRRALEAFLQQLRGATTVARLGAGAGGASEKK</sequence>
<name>A0ABN9XLP5_9DINO</name>
<evidence type="ECO:0000313" key="2">
    <source>
        <dbReference type="EMBL" id="CAK0899153.1"/>
    </source>
</evidence>
<protein>
    <recommendedName>
        <fullName evidence="4">MarR family transcriptional regulator</fullName>
    </recommendedName>
</protein>
<proteinExistence type="predicted"/>
<evidence type="ECO:0000256" key="1">
    <source>
        <dbReference type="SAM" id="MobiDB-lite"/>
    </source>
</evidence>
<evidence type="ECO:0000313" key="3">
    <source>
        <dbReference type="Proteomes" id="UP001189429"/>
    </source>
</evidence>